<dbReference type="PANTHER" id="PTHR21398:SF4">
    <property type="entry name" value="AGAP002980-PA"/>
    <property type="match status" value="1"/>
</dbReference>
<proteinExistence type="predicted"/>
<dbReference type="Proteomes" id="UP000005205">
    <property type="component" value="Unassembled WGS sequence"/>
</dbReference>
<dbReference type="SMART" id="SM00718">
    <property type="entry name" value="DM4_12"/>
    <property type="match status" value="1"/>
</dbReference>
<reference evidence="2" key="2">
    <citation type="submission" date="2016-04" db="UniProtKB">
        <authorList>
            <consortium name="EnsemblMetazoa"/>
        </authorList>
    </citation>
    <scope>IDENTIFICATION</scope>
</reference>
<dbReference type="EMBL" id="ADTU01010826">
    <property type="status" value="NOT_ANNOTATED_CDS"/>
    <property type="molecule type" value="Genomic_DNA"/>
</dbReference>
<keyword evidence="1" id="KW-1133">Transmembrane helix</keyword>
<name>A0A158NBC0_ATTCE</name>
<keyword evidence="1" id="KW-0812">Transmembrane</keyword>
<protein>
    <submittedName>
        <fullName evidence="2">Uncharacterized protein</fullName>
    </submittedName>
</protein>
<evidence type="ECO:0000256" key="1">
    <source>
        <dbReference type="SAM" id="Phobius"/>
    </source>
</evidence>
<organism evidence="2 3">
    <name type="scientific">Atta cephalotes</name>
    <name type="common">Leafcutter ant</name>
    <dbReference type="NCBI Taxonomy" id="12957"/>
    <lineage>
        <taxon>Eukaryota</taxon>
        <taxon>Metazoa</taxon>
        <taxon>Ecdysozoa</taxon>
        <taxon>Arthropoda</taxon>
        <taxon>Hexapoda</taxon>
        <taxon>Insecta</taxon>
        <taxon>Pterygota</taxon>
        <taxon>Neoptera</taxon>
        <taxon>Endopterygota</taxon>
        <taxon>Hymenoptera</taxon>
        <taxon>Apocrita</taxon>
        <taxon>Aculeata</taxon>
        <taxon>Formicoidea</taxon>
        <taxon>Formicidae</taxon>
        <taxon>Myrmicinae</taxon>
        <taxon>Atta</taxon>
    </lineage>
</organism>
<sequence>MFPRTIEYRDIPEQENVRSRDSLTVDSMIGANYLSTEWGMGIRYRDEPCFSTTLQYFAMSRLLFWILSTIGFWANFWRCRAILLYPENTLFQFTLGISMPVVMTKRGSIAFSSGFQLNYDLPWNLSQFEPTIIPARHIRDLNLQETYVAIENLLNEHGWQDGRQCLLRTICELAETPLHRTQQDVLGEVIHLILTPTEDLPVAINSNHRSANKLYQEAERLGRSGGDCILMYPDCIESPLESFTEIVFP</sequence>
<evidence type="ECO:0000313" key="2">
    <source>
        <dbReference type="EnsemblMetazoa" id="XP_012054828.1"/>
    </source>
</evidence>
<keyword evidence="3" id="KW-1185">Reference proteome</keyword>
<gene>
    <name evidence="2" type="primary">105617899</name>
</gene>
<evidence type="ECO:0000313" key="3">
    <source>
        <dbReference type="Proteomes" id="UP000005205"/>
    </source>
</evidence>
<keyword evidence="1" id="KW-0472">Membrane</keyword>
<dbReference type="EMBL" id="ADTU01010827">
    <property type="status" value="NOT_ANNOTATED_CDS"/>
    <property type="molecule type" value="Genomic_DNA"/>
</dbReference>
<dbReference type="EnsemblMetazoa" id="XM_012199438.1">
    <property type="protein sequence ID" value="XP_012054828.1"/>
    <property type="gene ID" value="LOC105617899"/>
</dbReference>
<dbReference type="OrthoDB" id="8186940at2759"/>
<dbReference type="InParanoid" id="A0A158NBC0"/>
<reference evidence="3" key="1">
    <citation type="journal article" date="2011" name="PLoS Genet.">
        <title>The genome sequence of the leaf-cutter ant Atta cephalotes reveals insights into its obligate symbiotic lifestyle.</title>
        <authorList>
            <person name="Suen G."/>
            <person name="Teiling C."/>
            <person name="Li L."/>
            <person name="Holt C."/>
            <person name="Abouheif E."/>
            <person name="Bornberg-Bauer E."/>
            <person name="Bouffard P."/>
            <person name="Caldera E.J."/>
            <person name="Cash E."/>
            <person name="Cavanaugh A."/>
            <person name="Denas O."/>
            <person name="Elhaik E."/>
            <person name="Fave M.J."/>
            <person name="Gadau J."/>
            <person name="Gibson J.D."/>
            <person name="Graur D."/>
            <person name="Grubbs K.J."/>
            <person name="Hagen D.E."/>
            <person name="Harkins T.T."/>
            <person name="Helmkampf M."/>
            <person name="Hu H."/>
            <person name="Johnson B.R."/>
            <person name="Kim J."/>
            <person name="Marsh S.E."/>
            <person name="Moeller J.A."/>
            <person name="Munoz-Torres M.C."/>
            <person name="Murphy M.C."/>
            <person name="Naughton M.C."/>
            <person name="Nigam S."/>
            <person name="Overson R."/>
            <person name="Rajakumar R."/>
            <person name="Reese J.T."/>
            <person name="Scott J.J."/>
            <person name="Smith C.R."/>
            <person name="Tao S."/>
            <person name="Tsutsui N.D."/>
            <person name="Viljakainen L."/>
            <person name="Wissler L."/>
            <person name="Yandell M.D."/>
            <person name="Zimmer F."/>
            <person name="Taylor J."/>
            <person name="Slater S.C."/>
            <person name="Clifton S.W."/>
            <person name="Warren W.C."/>
            <person name="Elsik C.G."/>
            <person name="Smith C.D."/>
            <person name="Weinstock G.M."/>
            <person name="Gerardo N.M."/>
            <person name="Currie C.R."/>
        </authorList>
    </citation>
    <scope>NUCLEOTIDE SEQUENCE [LARGE SCALE GENOMIC DNA]</scope>
</reference>
<feature type="transmembrane region" description="Helical" evidence="1">
    <location>
        <begin position="54"/>
        <end position="76"/>
    </location>
</feature>
<dbReference type="InterPro" id="IPR006631">
    <property type="entry name" value="DM4_12"/>
</dbReference>
<dbReference type="eggNOG" id="ENOG502SSWW">
    <property type="taxonomic scope" value="Eukaryota"/>
</dbReference>
<dbReference type="KEGG" id="acep:105617899"/>
<dbReference type="Pfam" id="PF07841">
    <property type="entry name" value="DM4_12"/>
    <property type="match status" value="1"/>
</dbReference>
<dbReference type="STRING" id="12957.A0A158NBC0"/>
<dbReference type="PANTHER" id="PTHR21398">
    <property type="entry name" value="AGAP007094-PA"/>
    <property type="match status" value="1"/>
</dbReference>
<dbReference type="AlphaFoldDB" id="A0A158NBC0"/>
<accession>A0A158NBC0</accession>